<feature type="transmembrane region" description="Helical" evidence="1">
    <location>
        <begin position="85"/>
        <end position="103"/>
    </location>
</feature>
<name>A0AAV2HZN6_LYMST</name>
<keyword evidence="1" id="KW-1133">Transmembrane helix</keyword>
<keyword evidence="3" id="KW-1185">Reference proteome</keyword>
<protein>
    <submittedName>
        <fullName evidence="2">Uncharacterized protein</fullName>
    </submittedName>
</protein>
<keyword evidence="1" id="KW-0812">Transmembrane</keyword>
<accession>A0AAV2HZN6</accession>
<comment type="caution">
    <text evidence="2">The sequence shown here is derived from an EMBL/GenBank/DDBJ whole genome shotgun (WGS) entry which is preliminary data.</text>
</comment>
<organism evidence="2 3">
    <name type="scientific">Lymnaea stagnalis</name>
    <name type="common">Great pond snail</name>
    <name type="synonym">Helix stagnalis</name>
    <dbReference type="NCBI Taxonomy" id="6523"/>
    <lineage>
        <taxon>Eukaryota</taxon>
        <taxon>Metazoa</taxon>
        <taxon>Spiralia</taxon>
        <taxon>Lophotrochozoa</taxon>
        <taxon>Mollusca</taxon>
        <taxon>Gastropoda</taxon>
        <taxon>Heterobranchia</taxon>
        <taxon>Euthyneura</taxon>
        <taxon>Panpulmonata</taxon>
        <taxon>Hygrophila</taxon>
        <taxon>Lymnaeoidea</taxon>
        <taxon>Lymnaeidae</taxon>
        <taxon>Lymnaea</taxon>
    </lineage>
</organism>
<gene>
    <name evidence="2" type="ORF">GSLYS_00012923001</name>
</gene>
<proteinExistence type="predicted"/>
<dbReference type="Proteomes" id="UP001497497">
    <property type="component" value="Unassembled WGS sequence"/>
</dbReference>
<keyword evidence="1" id="KW-0472">Membrane</keyword>
<evidence type="ECO:0000313" key="2">
    <source>
        <dbReference type="EMBL" id="CAL1539102.1"/>
    </source>
</evidence>
<dbReference type="AlphaFoldDB" id="A0AAV2HZN6"/>
<dbReference type="EMBL" id="CAXITT010000326">
    <property type="protein sequence ID" value="CAL1539102.1"/>
    <property type="molecule type" value="Genomic_DNA"/>
</dbReference>
<reference evidence="2 3" key="1">
    <citation type="submission" date="2024-04" db="EMBL/GenBank/DDBJ databases">
        <authorList>
            <consortium name="Genoscope - CEA"/>
            <person name="William W."/>
        </authorList>
    </citation>
    <scope>NUCLEOTIDE SEQUENCE [LARGE SCALE GENOMIC DNA]</scope>
</reference>
<evidence type="ECO:0000313" key="3">
    <source>
        <dbReference type="Proteomes" id="UP001497497"/>
    </source>
</evidence>
<evidence type="ECO:0000256" key="1">
    <source>
        <dbReference type="SAM" id="Phobius"/>
    </source>
</evidence>
<sequence>MTIQIRGSKTILIKKLFPKWNETQEYSIKYNLPVITCGVMNTYECQMELVGGRKMTRSMYFSIPNYNKTHFESEATRSKENKDSFYIIIISSICLTAIILVIASKLCQTKSVCGGLVRYTKSGDRDVLEWTKNKSET</sequence>